<dbReference type="Proteomes" id="UP000471298">
    <property type="component" value="Unassembled WGS sequence"/>
</dbReference>
<name>A0A6N7EVW6_9GAMM</name>
<gene>
    <name evidence="3" type="ORF">GCU85_00575</name>
</gene>
<feature type="transmembrane region" description="Helical" evidence="1">
    <location>
        <begin position="100"/>
        <end position="120"/>
    </location>
</feature>
<feature type="transmembrane region" description="Helical" evidence="1">
    <location>
        <begin position="132"/>
        <end position="152"/>
    </location>
</feature>
<dbReference type="InterPro" id="IPR051311">
    <property type="entry name" value="DedA_domain"/>
</dbReference>
<evidence type="ECO:0000313" key="3">
    <source>
        <dbReference type="EMBL" id="MPV85227.1"/>
    </source>
</evidence>
<proteinExistence type="predicted"/>
<dbReference type="InParanoid" id="A0A6N7EVW6"/>
<feature type="transmembrane region" description="Helical" evidence="1">
    <location>
        <begin position="54"/>
        <end position="79"/>
    </location>
</feature>
<dbReference type="InterPro" id="IPR032816">
    <property type="entry name" value="VTT_dom"/>
</dbReference>
<evidence type="ECO:0000313" key="4">
    <source>
        <dbReference type="Proteomes" id="UP000471298"/>
    </source>
</evidence>
<dbReference type="PANTHER" id="PTHR42709">
    <property type="entry name" value="ALKALINE PHOSPHATASE LIKE PROTEIN"/>
    <property type="match status" value="1"/>
</dbReference>
<keyword evidence="4" id="KW-1185">Reference proteome</keyword>
<keyword evidence="1" id="KW-1133">Transmembrane helix</keyword>
<comment type="caution">
    <text evidence="3">The sequence shown here is derived from an EMBL/GenBank/DDBJ whole genome shotgun (WGS) entry which is preliminary data.</text>
</comment>
<feature type="transmembrane region" description="Helical" evidence="1">
    <location>
        <begin position="173"/>
        <end position="190"/>
    </location>
</feature>
<protein>
    <submittedName>
        <fullName evidence="3">DedA family protein</fullName>
    </submittedName>
</protein>
<evidence type="ECO:0000259" key="2">
    <source>
        <dbReference type="Pfam" id="PF09335"/>
    </source>
</evidence>
<dbReference type="AlphaFoldDB" id="A0A6N7EVW6"/>
<keyword evidence="1" id="KW-0812">Transmembrane</keyword>
<reference evidence="3 4" key="1">
    <citation type="submission" date="2019-10" db="EMBL/GenBank/DDBJ databases">
        <title>Cardiobacteriales fam. a chemoheterotrophic member of the order Cardiobacteriales, and proposal of Cardiobacteriales fam. nov.</title>
        <authorList>
            <person name="Wang C."/>
        </authorList>
    </citation>
    <scope>NUCLEOTIDE SEQUENCE [LARGE SCALE GENOMIC DNA]</scope>
    <source>
        <strain evidence="3 4">ML27</strain>
    </source>
</reference>
<evidence type="ECO:0000256" key="1">
    <source>
        <dbReference type="SAM" id="Phobius"/>
    </source>
</evidence>
<sequence>MIFTKLYHWTIALTKHRLAETYLAFIGFIESIFFPIPADIMLAPMCLSQPQKAYRYATILSIASIAGGVFGYGIGYFFIEWAEQLVATLHKTETLARYRQAFNDWGIALVFVAGFSPFPYKIATIGSGMIPIAFPLFFIGSVLSRPLRFFLVAWAIRKGGRKLEETIRRYAEWLGWLCVFLVAIIIISLYY</sequence>
<organism evidence="3 4">
    <name type="scientific">Ostreibacterium oceani</name>
    <dbReference type="NCBI Taxonomy" id="2654998"/>
    <lineage>
        <taxon>Bacteria</taxon>
        <taxon>Pseudomonadati</taxon>
        <taxon>Pseudomonadota</taxon>
        <taxon>Gammaproteobacteria</taxon>
        <taxon>Cardiobacteriales</taxon>
        <taxon>Ostreibacteriaceae</taxon>
        <taxon>Ostreibacterium</taxon>
    </lineage>
</organism>
<dbReference type="GO" id="GO:0005886">
    <property type="term" value="C:plasma membrane"/>
    <property type="evidence" value="ECO:0007669"/>
    <property type="project" value="TreeGrafter"/>
</dbReference>
<accession>A0A6N7EVW6</accession>
<feature type="domain" description="VTT" evidence="2">
    <location>
        <begin position="57"/>
        <end position="155"/>
    </location>
</feature>
<dbReference type="RefSeq" id="WP_152808271.1">
    <property type="nucleotide sequence ID" value="NZ_WHNW01000001.1"/>
</dbReference>
<dbReference type="EMBL" id="WHNW01000001">
    <property type="protein sequence ID" value="MPV85227.1"/>
    <property type="molecule type" value="Genomic_DNA"/>
</dbReference>
<keyword evidence="1" id="KW-0472">Membrane</keyword>
<dbReference type="PANTHER" id="PTHR42709:SF11">
    <property type="entry name" value="DEDA FAMILY PROTEIN"/>
    <property type="match status" value="1"/>
</dbReference>
<dbReference type="Pfam" id="PF09335">
    <property type="entry name" value="VTT_dom"/>
    <property type="match status" value="1"/>
</dbReference>
<feature type="transmembrane region" description="Helical" evidence="1">
    <location>
        <begin position="21"/>
        <end position="42"/>
    </location>
</feature>